<dbReference type="STRING" id="329046.A0A1Y2BV25"/>
<gene>
    <name evidence="2" type="ORF">BCR33DRAFT_788840</name>
</gene>
<dbReference type="GO" id="GO:0016255">
    <property type="term" value="P:attachment of GPI anchor to protein"/>
    <property type="evidence" value="ECO:0007669"/>
    <property type="project" value="TreeGrafter"/>
</dbReference>
<dbReference type="Gene3D" id="3.40.630.10">
    <property type="entry name" value="Zn peptidases"/>
    <property type="match status" value="1"/>
</dbReference>
<sequence length="605" mass="66195">MGSLISKALSTEAQRIQRARLGASAAILFHIKRGFILYVLGVVALIVLGSGAIPELHKKGYANNIDENAMLPGQANMYSLKGTLVDLTCLKEGRRGLWSKRVDGKCPHIQIDRAETIELQLRRFGLDTSTQTVRITKNNVTEEFYNVYGIVRAPRAPGTESILLSAPWTCMDGDHNINGFNYLLSLAAYFPTILKHYNRILHWSKDIIILFTDGGLIGTRAWLEAYHGSGDSFHPDVKASPILHHGGVIEEALNLEFPAAPQNSYDSLAVYTQGLNGQQPNADIPMVVATAAGTFGIPIRLHRSRSEAGAKSCGIYGDSAVGIPQSHHALFPKYKIEGVTLAGVRNPGDHLGSVDGQRVCLTVESTFRSYSSLLERLHHAYWFYFMFSMFDYLPIAFYIGPIALLSVNFVFEAFILFMEGEFVLDLKELRTEPYDKETNFLIRPAGISSFLKAPRPMQLPSLINAFPLPTLLASVTAAQLVFALALISILSIVIPSASKPAEGPAQWKLLKSLTYSLLGATLLTISSLNPSLSALIALPLFPVAFLFAKPASNIVERIVKVLAIGVMSPAGILAVLVFTLGEARALEVVGRWVELGTGWRDGDWM</sequence>
<dbReference type="PANTHER" id="PTHR13304:SF0">
    <property type="entry name" value="GLYCOSYLPHOSPHATIDYLINOSITOL ANCHOR ATTACHMENT 1 PROTEIN"/>
    <property type="match status" value="1"/>
</dbReference>
<dbReference type="PANTHER" id="PTHR13304">
    <property type="entry name" value="GLYCOSYLPHOSPHATIDYLINOSITOL ANCHOR ATTACHMENT 1 PROTEIN"/>
    <property type="match status" value="1"/>
</dbReference>
<feature type="transmembrane region" description="Helical" evidence="1">
    <location>
        <begin position="35"/>
        <end position="53"/>
    </location>
</feature>
<keyword evidence="1" id="KW-0812">Transmembrane</keyword>
<keyword evidence="1" id="KW-1133">Transmembrane helix</keyword>
<keyword evidence="1" id="KW-0472">Membrane</keyword>
<dbReference type="Pfam" id="PF04114">
    <property type="entry name" value="Gaa1"/>
    <property type="match status" value="1"/>
</dbReference>
<protein>
    <recommendedName>
        <fullName evidence="4">Gaa1-domain-containing protein</fullName>
    </recommendedName>
</protein>
<organism evidence="2 3">
    <name type="scientific">Rhizoclosmatium globosum</name>
    <dbReference type="NCBI Taxonomy" id="329046"/>
    <lineage>
        <taxon>Eukaryota</taxon>
        <taxon>Fungi</taxon>
        <taxon>Fungi incertae sedis</taxon>
        <taxon>Chytridiomycota</taxon>
        <taxon>Chytridiomycota incertae sedis</taxon>
        <taxon>Chytridiomycetes</taxon>
        <taxon>Chytridiales</taxon>
        <taxon>Chytriomycetaceae</taxon>
        <taxon>Rhizoclosmatium</taxon>
    </lineage>
</organism>
<dbReference type="Proteomes" id="UP000193642">
    <property type="component" value="Unassembled WGS sequence"/>
</dbReference>
<name>A0A1Y2BV25_9FUNG</name>
<dbReference type="OrthoDB" id="445301at2759"/>
<feature type="transmembrane region" description="Helical" evidence="1">
    <location>
        <begin position="471"/>
        <end position="494"/>
    </location>
</feature>
<proteinExistence type="predicted"/>
<evidence type="ECO:0000313" key="3">
    <source>
        <dbReference type="Proteomes" id="UP000193642"/>
    </source>
</evidence>
<feature type="transmembrane region" description="Helical" evidence="1">
    <location>
        <begin position="395"/>
        <end position="418"/>
    </location>
</feature>
<dbReference type="EMBL" id="MCGO01000043">
    <property type="protein sequence ID" value="ORY38611.1"/>
    <property type="molecule type" value="Genomic_DNA"/>
</dbReference>
<evidence type="ECO:0008006" key="4">
    <source>
        <dbReference type="Google" id="ProtNLM"/>
    </source>
</evidence>
<feature type="transmembrane region" description="Helical" evidence="1">
    <location>
        <begin position="561"/>
        <end position="581"/>
    </location>
</feature>
<keyword evidence="3" id="KW-1185">Reference proteome</keyword>
<evidence type="ECO:0000313" key="2">
    <source>
        <dbReference type="EMBL" id="ORY38611.1"/>
    </source>
</evidence>
<dbReference type="InterPro" id="IPR007246">
    <property type="entry name" value="Gaa1"/>
</dbReference>
<feature type="transmembrane region" description="Helical" evidence="1">
    <location>
        <begin position="515"/>
        <end position="541"/>
    </location>
</feature>
<comment type="caution">
    <text evidence="2">The sequence shown here is derived from an EMBL/GenBank/DDBJ whole genome shotgun (WGS) entry which is preliminary data.</text>
</comment>
<evidence type="ECO:0000256" key="1">
    <source>
        <dbReference type="SAM" id="Phobius"/>
    </source>
</evidence>
<accession>A0A1Y2BV25</accession>
<dbReference type="GO" id="GO:0042765">
    <property type="term" value="C:GPI-anchor transamidase complex"/>
    <property type="evidence" value="ECO:0007669"/>
    <property type="project" value="InterPro"/>
</dbReference>
<dbReference type="AlphaFoldDB" id="A0A1Y2BV25"/>
<reference evidence="2 3" key="1">
    <citation type="submission" date="2016-07" db="EMBL/GenBank/DDBJ databases">
        <title>Pervasive Adenine N6-methylation of Active Genes in Fungi.</title>
        <authorList>
            <consortium name="DOE Joint Genome Institute"/>
            <person name="Mondo S.J."/>
            <person name="Dannebaum R.O."/>
            <person name="Kuo R.C."/>
            <person name="Labutti K."/>
            <person name="Haridas S."/>
            <person name="Kuo A."/>
            <person name="Salamov A."/>
            <person name="Ahrendt S.R."/>
            <person name="Lipzen A."/>
            <person name="Sullivan W."/>
            <person name="Andreopoulos W.B."/>
            <person name="Clum A."/>
            <person name="Lindquist E."/>
            <person name="Daum C."/>
            <person name="Ramamoorthy G.K."/>
            <person name="Gryganskyi A."/>
            <person name="Culley D."/>
            <person name="Magnuson J.K."/>
            <person name="James T.Y."/>
            <person name="O'Malley M.A."/>
            <person name="Stajich J.E."/>
            <person name="Spatafora J.W."/>
            <person name="Visel A."/>
            <person name="Grigoriev I.V."/>
        </authorList>
    </citation>
    <scope>NUCLEOTIDE SEQUENCE [LARGE SCALE GENOMIC DNA]</scope>
    <source>
        <strain evidence="2 3">JEL800</strain>
    </source>
</reference>